<dbReference type="SUPFAM" id="SSF51246">
    <property type="entry name" value="Rudiment single hybrid motif"/>
    <property type="match status" value="1"/>
</dbReference>
<evidence type="ECO:0000256" key="1">
    <source>
        <dbReference type="ARBA" id="ARBA00001953"/>
    </source>
</evidence>
<dbReference type="GO" id="GO:0005524">
    <property type="term" value="F:ATP binding"/>
    <property type="evidence" value="ECO:0007669"/>
    <property type="project" value="UniProtKB-UniRule"/>
</dbReference>
<proteinExistence type="predicted"/>
<dbReference type="InterPro" id="IPR000089">
    <property type="entry name" value="Biotin_lipoyl"/>
</dbReference>
<dbReference type="Proteomes" id="UP000297641">
    <property type="component" value="Unassembled WGS sequence"/>
</dbReference>
<evidence type="ECO:0000313" key="11">
    <source>
        <dbReference type="Proteomes" id="UP000297641"/>
    </source>
</evidence>
<keyword evidence="3 6" id="KW-0547">Nucleotide-binding</keyword>
<dbReference type="PANTHER" id="PTHR18866:SF33">
    <property type="entry name" value="METHYLCROTONOYL-COA CARBOXYLASE SUBUNIT ALPHA, MITOCHONDRIAL-RELATED"/>
    <property type="match status" value="1"/>
</dbReference>
<dbReference type="InterPro" id="IPR050856">
    <property type="entry name" value="Biotin_carboxylase_complex"/>
</dbReference>
<dbReference type="Pfam" id="PF02785">
    <property type="entry name" value="Biotin_carb_C"/>
    <property type="match status" value="1"/>
</dbReference>
<dbReference type="PANTHER" id="PTHR18866">
    <property type="entry name" value="CARBOXYLASE:PYRUVATE/ACETYL-COA/PROPIONYL-COA CARBOXYLASE"/>
    <property type="match status" value="1"/>
</dbReference>
<keyword evidence="5" id="KW-0092">Biotin</keyword>
<dbReference type="GO" id="GO:0046872">
    <property type="term" value="F:metal ion binding"/>
    <property type="evidence" value="ECO:0007669"/>
    <property type="project" value="InterPro"/>
</dbReference>
<dbReference type="CDD" id="cd06850">
    <property type="entry name" value="biotinyl_domain"/>
    <property type="match status" value="1"/>
</dbReference>
<dbReference type="EMBL" id="RQFT01000010">
    <property type="protein sequence ID" value="TGL04704.1"/>
    <property type="molecule type" value="Genomic_DNA"/>
</dbReference>
<dbReference type="InterPro" id="IPR011054">
    <property type="entry name" value="Rudment_hybrid_motif"/>
</dbReference>
<dbReference type="SUPFAM" id="SSF51230">
    <property type="entry name" value="Single hybrid motif"/>
    <property type="match status" value="1"/>
</dbReference>
<dbReference type="InterPro" id="IPR011764">
    <property type="entry name" value="Biotin_carboxylation_dom"/>
</dbReference>
<accession>A0A7I0HQS2</accession>
<dbReference type="Pfam" id="PF00364">
    <property type="entry name" value="Biotin_lipoyl"/>
    <property type="match status" value="1"/>
</dbReference>
<dbReference type="InterPro" id="IPR001882">
    <property type="entry name" value="Biotin_BS"/>
</dbReference>
<gene>
    <name evidence="10" type="ORF">EHQ43_10400</name>
</gene>
<dbReference type="InterPro" id="IPR011053">
    <property type="entry name" value="Single_hybrid_motif"/>
</dbReference>
<dbReference type="InterPro" id="IPR005481">
    <property type="entry name" value="BC-like_N"/>
</dbReference>
<dbReference type="SMART" id="SM00878">
    <property type="entry name" value="Biotin_carb_C"/>
    <property type="match status" value="1"/>
</dbReference>
<dbReference type="InterPro" id="IPR034733">
    <property type="entry name" value="AcCoA_carboxyl_beta"/>
</dbReference>
<evidence type="ECO:0000256" key="6">
    <source>
        <dbReference type="PROSITE-ProRule" id="PRU00409"/>
    </source>
</evidence>
<dbReference type="SUPFAM" id="SSF52440">
    <property type="entry name" value="PreATP-grasp domain"/>
    <property type="match status" value="1"/>
</dbReference>
<dbReference type="SUPFAM" id="SSF52096">
    <property type="entry name" value="ClpP/crotonase"/>
    <property type="match status" value="2"/>
</dbReference>
<dbReference type="Pfam" id="PF00289">
    <property type="entry name" value="Biotin_carb_N"/>
    <property type="match status" value="1"/>
</dbReference>
<feature type="domain" description="CoA carboxyltransferase C-terminal" evidence="9">
    <location>
        <begin position="1716"/>
        <end position="1951"/>
    </location>
</feature>
<dbReference type="PROSITE" id="PS00188">
    <property type="entry name" value="BIOTIN"/>
    <property type="match status" value="1"/>
</dbReference>
<dbReference type="Gene3D" id="3.90.226.10">
    <property type="entry name" value="2-enoyl-CoA Hydratase, Chain A, domain 1"/>
    <property type="match status" value="2"/>
</dbReference>
<dbReference type="PROSITE" id="PS00867">
    <property type="entry name" value="CPSASE_2"/>
    <property type="match status" value="1"/>
</dbReference>
<dbReference type="Gene3D" id="3.30.470.20">
    <property type="entry name" value="ATP-grasp fold, B domain"/>
    <property type="match status" value="1"/>
</dbReference>
<reference evidence="10 11" key="1">
    <citation type="journal article" date="2019" name="PLoS Negl. Trop. Dis.">
        <title>Revisiting the worldwide diversity of Leptospira species in the environment.</title>
        <authorList>
            <person name="Vincent A.T."/>
            <person name="Schiettekatte O."/>
            <person name="Bourhy P."/>
            <person name="Veyrier F.J."/>
            <person name="Picardeau M."/>
        </authorList>
    </citation>
    <scope>NUCLEOTIDE SEQUENCE [LARGE SCALE GENOMIC DNA]</scope>
    <source>
        <strain evidence="10 11">201800273</strain>
    </source>
</reference>
<dbReference type="GO" id="GO:0016874">
    <property type="term" value="F:ligase activity"/>
    <property type="evidence" value="ECO:0007669"/>
    <property type="project" value="UniProtKB-KW"/>
</dbReference>
<dbReference type="InterPro" id="IPR016185">
    <property type="entry name" value="PreATP-grasp_dom_sf"/>
</dbReference>
<dbReference type="SUPFAM" id="SSF56059">
    <property type="entry name" value="Glutathione synthetase ATP-binding domain-like"/>
    <property type="match status" value="1"/>
</dbReference>
<dbReference type="PROSITE" id="PS50975">
    <property type="entry name" value="ATP_GRASP"/>
    <property type="match status" value="1"/>
</dbReference>
<dbReference type="Pfam" id="PF02786">
    <property type="entry name" value="CPSase_L_D2"/>
    <property type="match status" value="1"/>
</dbReference>
<feature type="domain" description="Biotin carboxylation" evidence="8">
    <location>
        <begin position="50"/>
        <end position="501"/>
    </location>
</feature>
<dbReference type="InterPro" id="IPR029045">
    <property type="entry name" value="ClpP/crotonase-like_dom_sf"/>
</dbReference>
<sequence>MVQKNVILNNNNKLDLTHFQDIEKVRSELKKSDPNLGLNVAKLSSERNGVLKKVLIANRGEIAKRFILALQEEGIQSVAVVADEDRGQSWFEFANQVIYIGEARNYASIPVICAAILESGANAVYPGYGFLSENFLFVERLLEVEKFYNQRIIFMGPKSSVMRRVGNKLDARRLAVENGIPLFLGSSSIESVEEAEVEAKRIGFPVIIKLDAGGGGKGMLVVRSVDELPQAIESAKRIGLNSYENDTFYLEKYIETPAHFEVQIFNGVAIGIRKCAVQRRNQKIIEESGESFLDDHVQLQLLSNAEKFSEISGYSDDCGAGTVEFLLDRNSGQFGFLEMNTRLQVEYTVTDQSLGIDLAKWQIFLFDERLNQIQYDTVKRKRFGDRNHSIQCRIYAEDPFQNYSPSPGKIKELELPTFNGIRCDFGFKSGDKIPGDFDPMVGKLISYGSDRNEAIQRMERALCELFIRGITTNIEQLLMIVRHDLFRAGNYDNRLLDDNKELTKSSTDYLEEAIIYACLGETIRLSGKNVSETFRERDLVKIVYSNETINSPYQFKVTTQDKIIKLTVLRTGLGEFLVSGNTILSKTIRITRYSADGNQFLAESESRSISVRIDVKPSFHLIRFTSKIDGKLHYARIQLQFESGNASANEVGFLRSPFQGTFVKIFNDPKTLHPWTIGSKISKDEPLLMISAMKMETVLKSPIDGVIEHIVEDGNLNKLVRGKTASGQILGKSFSEGEVLVRVTPSEFTNPNGDQFIDENSSENLEFSILNHWNSIPTGKDTNQNFKFESELNSIESRNEILRIFYSWILGFVKGENSHVRINYLLEQLNIDSILKSIEETKNWTSFIKFFIKFNVLLRSLFSSDIGSVHSHLGEMQRSLLHWDTEGFVPNKSTSRLLTKVFHHYGVKAWTTFRKRPDQGEAFHYIVSAFKTQKEQRELFAKILEKLSLLIPQSKSTSLNLRVLLYFEEREQEPKLESIIRVILGRRRNFNFDIPEGIKTLSRRHNESFAKFKKNPWSLFEQPKIEESEFIKSLNVSGLNLGTDLPEQVQNLIQKKLNYWKNIGEIRRLHSPMKNQILLHIQGQETSTYLLFVVMNSDFLVPITDLEEKFHCPNLEKEAILGASVLQGANNAKKADFLRLEMISYSNETPKTDDKNLNKVIEYEKLYNSAHSILEFFFHAAFSSLTIDIERNINKNSYFQTYSFFIRDGKLRIDNIGQNDIKFPYSVETDKNDSKLYEKGKWPVERWVEETLDPNSFKEILIPGLDFLENDSSTEGKQIQKVGAKIYLGKLACGDVLFFLKDSRIAGGATGDKEGKKYLSAAYIAYRKDIPLYVWNDGAGANIKEGMVALNRASEGFFITALLTHRVKSKEFRSAIESHNDSIISKFLLNLETLPDLNFKKYSPDESPNQCYVVAVGVGSSTGLDVYGSSQASIQVILDEEQSYRVLTGASVIESVTGESLTNYEIGGARVMGHGTGTVDFVANDKPHLISILYKIQSILFNKTESPSLYSLTNQNRDGSKNIFSERKIQQIADSGEYLSIKANYSGSESLVSGLFSMAGNPIIALGPRTEFGFHSIQALIKAKESVRIAQKINSGLLLVYGSKWFRSSYAENNQSLRVRRDFQKQLQKFSRALIHIVKDKEGLALPELSSVGDVWIWVKSEDFEGNKFPSSKISNPEHCATITVQSEEEAYLKASQIFNLLHVRELENFSNRHSYPQIPIDSSVAYDMEKLVIREILDDLSFVEFYKDDPGKSLVTGIGRIEGKTIGVIADQPKDGGAPDAQGTEKFRIFMEFLNKHNIPVLMLSDSPGFVPGTKQERLRIQQIGGESLDVNVLSTNPIVSIVLRQNYGGRQIHAFSGFLRPAVSYHAWEEGTLAVMGAHSAFDLFQSAKVAQLRKENKEEEIDSLRKDFLDSYKEKAKAKNDAYRTKVLDGVFGSITDLRSIVVDALKIAENKQSLWMDGLRYSSK</sequence>
<protein>
    <submittedName>
        <fullName evidence="10">ATP-grasp domain-containing protein</fullName>
    </submittedName>
</protein>
<dbReference type="InterPro" id="IPR005479">
    <property type="entry name" value="CPAse_ATP-bd"/>
</dbReference>
<comment type="cofactor">
    <cofactor evidence="1">
        <name>biotin</name>
        <dbReference type="ChEBI" id="CHEBI:57586"/>
    </cofactor>
</comment>
<keyword evidence="2" id="KW-0436">Ligase</keyword>
<dbReference type="Gene3D" id="2.40.50.100">
    <property type="match status" value="1"/>
</dbReference>
<dbReference type="InterPro" id="IPR011763">
    <property type="entry name" value="COA_CT_C"/>
</dbReference>
<dbReference type="Pfam" id="PF01039">
    <property type="entry name" value="Carboxyl_trans"/>
    <property type="match status" value="3"/>
</dbReference>
<evidence type="ECO:0000256" key="4">
    <source>
        <dbReference type="ARBA" id="ARBA00022840"/>
    </source>
</evidence>
<feature type="domain" description="ATP-grasp" evidence="7">
    <location>
        <begin position="172"/>
        <end position="367"/>
    </location>
</feature>
<dbReference type="InterPro" id="IPR005482">
    <property type="entry name" value="Biotin_COase_C"/>
</dbReference>
<evidence type="ECO:0000256" key="5">
    <source>
        <dbReference type="ARBA" id="ARBA00023267"/>
    </source>
</evidence>
<organism evidence="10 11">
    <name type="scientific">Leptospira bouyouniensis</name>
    <dbReference type="NCBI Taxonomy" id="2484911"/>
    <lineage>
        <taxon>Bacteria</taxon>
        <taxon>Pseudomonadati</taxon>
        <taxon>Spirochaetota</taxon>
        <taxon>Spirochaetia</taxon>
        <taxon>Leptospirales</taxon>
        <taxon>Leptospiraceae</taxon>
        <taxon>Leptospira</taxon>
    </lineage>
</organism>
<evidence type="ECO:0000256" key="3">
    <source>
        <dbReference type="ARBA" id="ARBA00022741"/>
    </source>
</evidence>
<evidence type="ECO:0000259" key="8">
    <source>
        <dbReference type="PROSITE" id="PS50979"/>
    </source>
</evidence>
<evidence type="ECO:0000313" key="10">
    <source>
        <dbReference type="EMBL" id="TGL04704.1"/>
    </source>
</evidence>
<dbReference type="PROSITE" id="PS50989">
    <property type="entry name" value="COA_CT_CTER"/>
    <property type="match status" value="1"/>
</dbReference>
<evidence type="ECO:0000256" key="2">
    <source>
        <dbReference type="ARBA" id="ARBA00022598"/>
    </source>
</evidence>
<evidence type="ECO:0000259" key="7">
    <source>
        <dbReference type="PROSITE" id="PS50975"/>
    </source>
</evidence>
<dbReference type="PROSITE" id="PS50979">
    <property type="entry name" value="BC"/>
    <property type="match status" value="1"/>
</dbReference>
<keyword evidence="4 6" id="KW-0067">ATP-binding</keyword>
<dbReference type="InterPro" id="IPR011761">
    <property type="entry name" value="ATP-grasp"/>
</dbReference>
<name>A0A7I0HQS2_9LEPT</name>
<evidence type="ECO:0000259" key="9">
    <source>
        <dbReference type="PROSITE" id="PS50989"/>
    </source>
</evidence>
<dbReference type="RefSeq" id="WP_135771172.1">
    <property type="nucleotide sequence ID" value="NZ_RQFT01000010.1"/>
</dbReference>
<comment type="caution">
    <text evidence="10">The sequence shown here is derived from an EMBL/GenBank/DDBJ whole genome shotgun (WGS) entry which is preliminary data.</text>
</comment>